<dbReference type="CDD" id="cd06456">
    <property type="entry name" value="M3A_DCP"/>
    <property type="match status" value="1"/>
</dbReference>
<evidence type="ECO:0000256" key="6">
    <source>
        <dbReference type="ARBA" id="ARBA00023049"/>
    </source>
</evidence>
<protein>
    <submittedName>
        <fullName evidence="9">M3 family metallopeptidase</fullName>
    </submittedName>
</protein>
<keyword evidence="3 7" id="KW-0479">Metal-binding</keyword>
<evidence type="ECO:0000256" key="5">
    <source>
        <dbReference type="ARBA" id="ARBA00022833"/>
    </source>
</evidence>
<evidence type="ECO:0000256" key="7">
    <source>
        <dbReference type="RuleBase" id="RU003435"/>
    </source>
</evidence>
<proteinExistence type="inferred from homology"/>
<dbReference type="Gene3D" id="3.40.390.10">
    <property type="entry name" value="Collagenase (Catalytic Domain)"/>
    <property type="match status" value="1"/>
</dbReference>
<dbReference type="RefSeq" id="WP_380908911.1">
    <property type="nucleotide sequence ID" value="NZ_JBHTLS010000009.1"/>
</dbReference>
<gene>
    <name evidence="9" type="ORF">ACFQ24_02650</name>
</gene>
<evidence type="ECO:0000313" key="9">
    <source>
        <dbReference type="EMBL" id="MFD1103814.1"/>
    </source>
</evidence>
<keyword evidence="10" id="KW-1185">Reference proteome</keyword>
<dbReference type="InterPro" id="IPR034005">
    <property type="entry name" value="M3A_DCP"/>
</dbReference>
<keyword evidence="5 7" id="KW-0862">Zinc</keyword>
<dbReference type="InterPro" id="IPR024079">
    <property type="entry name" value="MetalloPept_cat_dom_sf"/>
</dbReference>
<dbReference type="Pfam" id="PF01432">
    <property type="entry name" value="Peptidase_M3"/>
    <property type="match status" value="1"/>
</dbReference>
<evidence type="ECO:0000256" key="1">
    <source>
        <dbReference type="ARBA" id="ARBA00006040"/>
    </source>
</evidence>
<dbReference type="PANTHER" id="PTHR43660:SF1">
    <property type="entry name" value="DIPEPTIDYL CARBOXYPEPTIDASE"/>
    <property type="match status" value="1"/>
</dbReference>
<dbReference type="EMBL" id="JBHTLS010000009">
    <property type="protein sequence ID" value="MFD1103814.1"/>
    <property type="molecule type" value="Genomic_DNA"/>
</dbReference>
<dbReference type="InterPro" id="IPR045090">
    <property type="entry name" value="Pept_M3A_M3B"/>
</dbReference>
<evidence type="ECO:0000256" key="2">
    <source>
        <dbReference type="ARBA" id="ARBA00022670"/>
    </source>
</evidence>
<reference evidence="10" key="1">
    <citation type="journal article" date="2019" name="Int. J. Syst. Evol. Microbiol.">
        <title>The Global Catalogue of Microorganisms (GCM) 10K type strain sequencing project: providing services to taxonomists for standard genome sequencing and annotation.</title>
        <authorList>
            <consortium name="The Broad Institute Genomics Platform"/>
            <consortium name="The Broad Institute Genome Sequencing Center for Infectious Disease"/>
            <person name="Wu L."/>
            <person name="Ma J."/>
        </authorList>
    </citation>
    <scope>NUCLEOTIDE SEQUENCE [LARGE SCALE GENOMIC DNA]</scope>
    <source>
        <strain evidence="10">CCUG 54329</strain>
    </source>
</reference>
<dbReference type="Gene3D" id="1.10.1370.40">
    <property type="match status" value="1"/>
</dbReference>
<accession>A0ABW3NVW3</accession>
<evidence type="ECO:0000256" key="3">
    <source>
        <dbReference type="ARBA" id="ARBA00022723"/>
    </source>
</evidence>
<dbReference type="Proteomes" id="UP001597203">
    <property type="component" value="Unassembled WGS sequence"/>
</dbReference>
<keyword evidence="2 7" id="KW-0645">Protease</keyword>
<sequence length="679" mass="73873">MRCPPLTDPIANPLLQPWTGPLGAPPFGEVRDEDFLPALTTAIGWHEAEIAAIAGQDAAATFDNSIAALERSGEALARVRRLFWTLSSAQGTPGIRAIEAEMSARLSAHSVAISHNAALAARIFAVHAARHQSGLSGEQIRLVESSHAGFLRGGAALASADKERFAAIDARLSALSVQFGQNVLAATAAWVLDLGPEDLAGLPPAMCEAAAGRAAAKGQAGRYHVTLDRTDYEGFLTFSQRRDLRETLWRAFTDRCDGGAHDNWPIIAETLALRRERAVLLGYADHAHYALEDSMAHDPAAATDLMRQLWEPGKRRAAEEAAELQALIDAEGGGFALAPWDWRFYAEQVRRARYALDGAAVAAHLRLDAVRQAAFDTAARLYDLRFTRRADIAGYHPDVWAWEVTDKDGGAVGLLFTDYLARPEKHGGAWMGSLRVQEAMDGDVRPIVYLVANFAAAPPPDRGATRLSIDEARTLFHEFGHALHGLLSRVTYPSQSGTAVARDFVEFPSKFMENWIVSREVLAGFGVPDDLIAAIRQAEAYGQGFATVELIGCSLVDLAVHQQPAAEADPRAFVEAELVRLGMPSEVGLRHRFPYFTHIFDGGYSAAYYSYAWSEALDADAFEAFVETGDIFDPQLAARFRDEILSAGDSRDPMESFRAFLGRAPDAQALMRTRHLVGA</sequence>
<keyword evidence="4 7" id="KW-0378">Hydrolase</keyword>
<dbReference type="SUPFAM" id="SSF55486">
    <property type="entry name" value="Metalloproteases ('zincins'), catalytic domain"/>
    <property type="match status" value="1"/>
</dbReference>
<name>A0ABW3NVW3_9SPHN</name>
<evidence type="ECO:0000313" key="10">
    <source>
        <dbReference type="Proteomes" id="UP001597203"/>
    </source>
</evidence>
<evidence type="ECO:0000256" key="4">
    <source>
        <dbReference type="ARBA" id="ARBA00022801"/>
    </source>
</evidence>
<dbReference type="InterPro" id="IPR024077">
    <property type="entry name" value="Neurolysin/TOP_dom2"/>
</dbReference>
<organism evidence="9 10">
    <name type="scientific">Sphingobium olei</name>
    <dbReference type="NCBI Taxonomy" id="420955"/>
    <lineage>
        <taxon>Bacteria</taxon>
        <taxon>Pseudomonadati</taxon>
        <taxon>Pseudomonadota</taxon>
        <taxon>Alphaproteobacteria</taxon>
        <taxon>Sphingomonadales</taxon>
        <taxon>Sphingomonadaceae</taxon>
        <taxon>Sphingobium</taxon>
    </lineage>
</organism>
<feature type="domain" description="Peptidase M3A/M3B catalytic" evidence="8">
    <location>
        <begin position="236"/>
        <end position="674"/>
    </location>
</feature>
<evidence type="ECO:0000259" key="8">
    <source>
        <dbReference type="Pfam" id="PF01432"/>
    </source>
</evidence>
<comment type="caution">
    <text evidence="9">The sequence shown here is derived from an EMBL/GenBank/DDBJ whole genome shotgun (WGS) entry which is preliminary data.</text>
</comment>
<dbReference type="Gene3D" id="1.10.1370.10">
    <property type="entry name" value="Neurolysin, domain 3"/>
    <property type="match status" value="1"/>
</dbReference>
<keyword evidence="6 7" id="KW-0482">Metalloprotease</keyword>
<dbReference type="InterPro" id="IPR001567">
    <property type="entry name" value="Pept_M3A_M3B_dom"/>
</dbReference>
<dbReference type="PANTHER" id="PTHR43660">
    <property type="entry name" value="DIPEPTIDYL CARBOXYPEPTIDASE"/>
    <property type="match status" value="1"/>
</dbReference>
<comment type="cofactor">
    <cofactor evidence="7">
        <name>Zn(2+)</name>
        <dbReference type="ChEBI" id="CHEBI:29105"/>
    </cofactor>
    <text evidence="7">Binds 1 zinc ion.</text>
</comment>
<comment type="similarity">
    <text evidence="1 7">Belongs to the peptidase M3 family.</text>
</comment>